<keyword evidence="1" id="KW-0812">Transmembrane</keyword>
<feature type="transmembrane region" description="Helical" evidence="1">
    <location>
        <begin position="80"/>
        <end position="102"/>
    </location>
</feature>
<evidence type="ECO:0008006" key="4">
    <source>
        <dbReference type="Google" id="ProtNLM"/>
    </source>
</evidence>
<dbReference type="eggNOG" id="ENOG5034A84">
    <property type="taxonomic scope" value="Bacteria"/>
</dbReference>
<feature type="transmembrane region" description="Helical" evidence="1">
    <location>
        <begin position="136"/>
        <end position="154"/>
    </location>
</feature>
<feature type="transmembrane region" description="Helical" evidence="1">
    <location>
        <begin position="298"/>
        <end position="320"/>
    </location>
</feature>
<accession>E8V2X2</accession>
<feature type="transmembrane region" description="Helical" evidence="1">
    <location>
        <begin position="114"/>
        <end position="130"/>
    </location>
</feature>
<dbReference type="EMBL" id="CP002467">
    <property type="protein sequence ID" value="ADV84669.1"/>
    <property type="molecule type" value="Genomic_DNA"/>
</dbReference>
<sequence>MLNRNFLIGRAPSIPLLALLTALNVALGQVEFGGYDSSMLIDLGWRQHLGQQPYKDFPCMLPPSFYLLAHAAIDLFGVHWWSFTVLNSLIWLLLSGLGLYLVSSSHDSVTTERASFLAKIFLVSMMVPLLATNHLWHSAIASQCVVLFLLILYLELQCLETRRRPTLPLFCAGIFAAGMLWLSKPNAAFPALIMSGIFSFACRDKRRFFAFWIETILGGAFVAVGVLRLCHISFLSAITSYGHVSERPSPLDALSDFLTEGKDWSVILEATATYAILIAVLIFILLQARYQTTRSLTAAGLVAGLGSLITLIGICTNWDIRLNDLAPAFFGVFVYLREREQFYVRPHGWLRIAIRNTVLFTLVLVGVVSLRRARMQSVGIWAGDVSGTLTSRHDSFFGFFCQV</sequence>
<feature type="transmembrane region" description="Helical" evidence="1">
    <location>
        <begin position="166"/>
        <end position="182"/>
    </location>
</feature>
<feature type="transmembrane region" description="Helical" evidence="1">
    <location>
        <begin position="188"/>
        <end position="204"/>
    </location>
</feature>
<feature type="transmembrane region" description="Helical" evidence="1">
    <location>
        <begin position="352"/>
        <end position="370"/>
    </location>
</feature>
<dbReference type="RefSeq" id="WP_013570399.1">
    <property type="nucleotide sequence ID" value="NC_014963.1"/>
</dbReference>
<feature type="transmembrane region" description="Helical" evidence="1">
    <location>
        <begin position="264"/>
        <end position="286"/>
    </location>
</feature>
<protein>
    <recommendedName>
        <fullName evidence="4">Glycosyltransferase RgtA/B/C/D-like domain-containing protein</fullName>
    </recommendedName>
</protein>
<dbReference type="OrthoDB" id="116087at2"/>
<organism evidence="2 3">
    <name type="scientific">Terriglobus saanensis (strain ATCC BAA-1853 / DSM 23119 / SP1PR4)</name>
    <dbReference type="NCBI Taxonomy" id="401053"/>
    <lineage>
        <taxon>Bacteria</taxon>
        <taxon>Pseudomonadati</taxon>
        <taxon>Acidobacteriota</taxon>
        <taxon>Terriglobia</taxon>
        <taxon>Terriglobales</taxon>
        <taxon>Acidobacteriaceae</taxon>
        <taxon>Terriglobus</taxon>
    </lineage>
</organism>
<reference evidence="2 3" key="1">
    <citation type="journal article" date="2012" name="Stand. Genomic Sci.">
        <title>Complete genome sequence of Terriglobus saanensis type strain SP1PR4(T), an Acidobacteria from tundra soil.</title>
        <authorList>
            <person name="Rawat S.R."/>
            <person name="Mannisto M.K."/>
            <person name="Starovoytov V."/>
            <person name="Goodwin L."/>
            <person name="Nolan M."/>
            <person name="Hauser L."/>
            <person name="Land M."/>
            <person name="Davenport K.W."/>
            <person name="Woyke T."/>
            <person name="Haggblom M.M."/>
        </authorList>
    </citation>
    <scope>NUCLEOTIDE SEQUENCE</scope>
    <source>
        <strain evidence="3">ATCC BAA-1853 / DSM 23119 / SP1PR4</strain>
    </source>
</reference>
<gene>
    <name evidence="2" type="ordered locus">AciPR4_3920</name>
</gene>
<keyword evidence="1" id="KW-0472">Membrane</keyword>
<proteinExistence type="predicted"/>
<evidence type="ECO:0000313" key="2">
    <source>
        <dbReference type="EMBL" id="ADV84669.1"/>
    </source>
</evidence>
<dbReference type="Proteomes" id="UP000006844">
    <property type="component" value="Chromosome"/>
</dbReference>
<evidence type="ECO:0000256" key="1">
    <source>
        <dbReference type="SAM" id="Phobius"/>
    </source>
</evidence>
<name>E8V2X2_TERSS</name>
<dbReference type="HOGENOM" id="CLU_683212_0_0_0"/>
<keyword evidence="1" id="KW-1133">Transmembrane helix</keyword>
<dbReference type="KEGG" id="tsa:AciPR4_3920"/>
<dbReference type="AlphaFoldDB" id="E8V2X2"/>
<feature type="transmembrane region" description="Helical" evidence="1">
    <location>
        <begin position="216"/>
        <end position="244"/>
    </location>
</feature>
<keyword evidence="3" id="KW-1185">Reference proteome</keyword>
<evidence type="ECO:0000313" key="3">
    <source>
        <dbReference type="Proteomes" id="UP000006844"/>
    </source>
</evidence>